<keyword evidence="5" id="KW-1185">Reference proteome</keyword>
<keyword evidence="1 4" id="KW-0808">Transferase</keyword>
<dbReference type="InterPro" id="IPR050832">
    <property type="entry name" value="Bact_Acetyltransf"/>
</dbReference>
<dbReference type="AlphaFoldDB" id="H5XZ23"/>
<dbReference type="eggNOG" id="COG0456">
    <property type="taxonomic scope" value="Bacteria"/>
</dbReference>
<dbReference type="PANTHER" id="PTHR43877">
    <property type="entry name" value="AMINOALKYLPHOSPHONATE N-ACETYLTRANSFERASE-RELATED-RELATED"/>
    <property type="match status" value="1"/>
</dbReference>
<reference evidence="4 5" key="1">
    <citation type="submission" date="2011-11" db="EMBL/GenBank/DDBJ databases">
        <title>The Noncontiguous Finished genome of Desulfosporosinus youngiae DSM 17734.</title>
        <authorList>
            <consortium name="US DOE Joint Genome Institute (JGI-PGF)"/>
            <person name="Lucas S."/>
            <person name="Han J."/>
            <person name="Lapidus A."/>
            <person name="Cheng J.-F."/>
            <person name="Goodwin L."/>
            <person name="Pitluck S."/>
            <person name="Peters L."/>
            <person name="Ovchinnikova G."/>
            <person name="Lu M."/>
            <person name="Land M.L."/>
            <person name="Hauser L."/>
            <person name="Pester M."/>
            <person name="Spring S."/>
            <person name="Ollivier B."/>
            <person name="Rattei T."/>
            <person name="Klenk H.-P."/>
            <person name="Wagner M."/>
            <person name="Loy A."/>
            <person name="Woyke T.J."/>
        </authorList>
    </citation>
    <scope>NUCLEOTIDE SEQUENCE [LARGE SCALE GENOMIC DNA]</scope>
    <source>
        <strain evidence="4 5">DSM 17734</strain>
    </source>
</reference>
<feature type="domain" description="N-acetyltransferase" evidence="3">
    <location>
        <begin position="3"/>
        <end position="148"/>
    </location>
</feature>
<accession>H5XZ23</accession>
<dbReference type="RefSeq" id="WP_007786785.1">
    <property type="nucleotide sequence ID" value="NZ_CM001441.1"/>
</dbReference>
<dbReference type="HOGENOM" id="CLU_013985_34_9_9"/>
<keyword evidence="2" id="KW-0012">Acyltransferase</keyword>
<dbReference type="CDD" id="cd04301">
    <property type="entry name" value="NAT_SF"/>
    <property type="match status" value="1"/>
</dbReference>
<dbReference type="InterPro" id="IPR016181">
    <property type="entry name" value="Acyl_CoA_acyltransferase"/>
</dbReference>
<proteinExistence type="predicted"/>
<dbReference type="SUPFAM" id="SSF55729">
    <property type="entry name" value="Acyl-CoA N-acyltransferases (Nat)"/>
    <property type="match status" value="1"/>
</dbReference>
<evidence type="ECO:0000313" key="4">
    <source>
        <dbReference type="EMBL" id="EHQ91729.1"/>
    </source>
</evidence>
<sequence>MGHIIREAECSDLKSMILLLRVLFSIEKDFKADEDKQQRGLELMLEDCSNRCLMVAELEQRIIGMCTAQILVSTAEGGIAALIEDLVVEEAYRGQGIGKELVLAVESWAIVRGAKRLQLLADRNNTRGLGFYKKMGWKFTQLICLQKK</sequence>
<dbReference type="PROSITE" id="PS51186">
    <property type="entry name" value="GNAT"/>
    <property type="match status" value="1"/>
</dbReference>
<name>H5XZ23_9FIRM</name>
<dbReference type="Pfam" id="PF00583">
    <property type="entry name" value="Acetyltransf_1"/>
    <property type="match status" value="1"/>
</dbReference>
<dbReference type="GO" id="GO:0016747">
    <property type="term" value="F:acyltransferase activity, transferring groups other than amino-acyl groups"/>
    <property type="evidence" value="ECO:0007669"/>
    <property type="project" value="InterPro"/>
</dbReference>
<dbReference type="STRING" id="768710.DesyoDRAFT_4785"/>
<evidence type="ECO:0000313" key="5">
    <source>
        <dbReference type="Proteomes" id="UP000005104"/>
    </source>
</evidence>
<evidence type="ECO:0000256" key="2">
    <source>
        <dbReference type="ARBA" id="ARBA00023315"/>
    </source>
</evidence>
<gene>
    <name evidence="4" type="ORF">DesyoDRAFT_4785</name>
</gene>
<organism evidence="4 5">
    <name type="scientific">Desulfosporosinus youngiae DSM 17734</name>
    <dbReference type="NCBI Taxonomy" id="768710"/>
    <lineage>
        <taxon>Bacteria</taxon>
        <taxon>Bacillati</taxon>
        <taxon>Bacillota</taxon>
        <taxon>Clostridia</taxon>
        <taxon>Eubacteriales</taxon>
        <taxon>Desulfitobacteriaceae</taxon>
        <taxon>Desulfosporosinus</taxon>
    </lineage>
</organism>
<protein>
    <submittedName>
        <fullName evidence="4">Acetyltransferase</fullName>
    </submittedName>
</protein>
<dbReference type="Proteomes" id="UP000005104">
    <property type="component" value="Chromosome"/>
</dbReference>
<evidence type="ECO:0000256" key="1">
    <source>
        <dbReference type="ARBA" id="ARBA00022679"/>
    </source>
</evidence>
<dbReference type="EMBL" id="CM001441">
    <property type="protein sequence ID" value="EHQ91729.1"/>
    <property type="molecule type" value="Genomic_DNA"/>
</dbReference>
<dbReference type="Gene3D" id="3.40.630.30">
    <property type="match status" value="1"/>
</dbReference>
<evidence type="ECO:0000259" key="3">
    <source>
        <dbReference type="PROSITE" id="PS51186"/>
    </source>
</evidence>
<dbReference type="InterPro" id="IPR000182">
    <property type="entry name" value="GNAT_dom"/>
</dbReference>